<gene>
    <name evidence="2" type="ORF">DSM3645_12716</name>
</gene>
<dbReference type="eggNOG" id="COG0834">
    <property type="taxonomic scope" value="Bacteria"/>
</dbReference>
<proteinExistence type="predicted"/>
<dbReference type="SUPFAM" id="SSF53850">
    <property type="entry name" value="Periplasmic binding protein-like II"/>
    <property type="match status" value="1"/>
</dbReference>
<accession>A3ZRW3</accession>
<comment type="caution">
    <text evidence="2">The sequence shown here is derived from an EMBL/GenBank/DDBJ whole genome shotgun (WGS) entry which is preliminary data.</text>
</comment>
<evidence type="ECO:0000313" key="2">
    <source>
        <dbReference type="EMBL" id="EAQ80882.1"/>
    </source>
</evidence>
<dbReference type="Proteomes" id="UP000004358">
    <property type="component" value="Unassembled WGS sequence"/>
</dbReference>
<feature type="domain" description="Solute-binding protein family 3/N-terminal" evidence="1">
    <location>
        <begin position="25"/>
        <end position="91"/>
    </location>
</feature>
<name>A3ZRW3_9BACT</name>
<reference evidence="2 3" key="1">
    <citation type="submission" date="2006-02" db="EMBL/GenBank/DDBJ databases">
        <authorList>
            <person name="Amann R."/>
            <person name="Ferriera S."/>
            <person name="Johnson J."/>
            <person name="Kravitz S."/>
            <person name="Halpern A."/>
            <person name="Remington K."/>
            <person name="Beeson K."/>
            <person name="Tran B."/>
            <person name="Rogers Y.-H."/>
            <person name="Friedman R."/>
            <person name="Venter J.C."/>
        </authorList>
    </citation>
    <scope>NUCLEOTIDE SEQUENCE [LARGE SCALE GENOMIC DNA]</scope>
    <source>
        <strain evidence="2 3">DSM 3645</strain>
    </source>
</reference>
<evidence type="ECO:0000313" key="3">
    <source>
        <dbReference type="Proteomes" id="UP000004358"/>
    </source>
</evidence>
<dbReference type="InterPro" id="IPR001638">
    <property type="entry name" value="Solute-binding_3/MltF_N"/>
</dbReference>
<dbReference type="AlphaFoldDB" id="A3ZRW3"/>
<protein>
    <recommendedName>
        <fullName evidence="1">Solute-binding protein family 3/N-terminal domain-containing protein</fullName>
    </recommendedName>
</protein>
<dbReference type="STRING" id="314230.DSM3645_12716"/>
<dbReference type="HOGENOM" id="CLU_1658498_0_0_0"/>
<dbReference type="EMBL" id="AANZ01000007">
    <property type="protein sequence ID" value="EAQ80882.1"/>
    <property type="molecule type" value="Genomic_DNA"/>
</dbReference>
<dbReference type="Gene3D" id="3.40.190.10">
    <property type="entry name" value="Periplasmic binding protein-like II"/>
    <property type="match status" value="1"/>
</dbReference>
<organism evidence="2 3">
    <name type="scientific">Blastopirellula marina DSM 3645</name>
    <dbReference type="NCBI Taxonomy" id="314230"/>
    <lineage>
        <taxon>Bacteria</taxon>
        <taxon>Pseudomonadati</taxon>
        <taxon>Planctomycetota</taxon>
        <taxon>Planctomycetia</taxon>
        <taxon>Pirellulales</taxon>
        <taxon>Pirellulaceae</taxon>
        <taxon>Blastopirellula</taxon>
    </lineage>
</organism>
<evidence type="ECO:0000259" key="1">
    <source>
        <dbReference type="Pfam" id="PF00497"/>
    </source>
</evidence>
<dbReference type="Pfam" id="PF00497">
    <property type="entry name" value="SBP_bac_3"/>
    <property type="match status" value="1"/>
</dbReference>
<sequence>MILCWGCEFPRDPHGTADRVRGHVLRVGMTQQAPWAVEQNGERSGFEVELVQKLAAEQQAKIVWQAGNESELVKRLERGELDLAIGGFVRPTPWEGRVALTRSWGDAAGLEHVFLVPPGENRWLLLLDRWLAAHAEEIRQWNDRKGV</sequence>